<dbReference type="AlphaFoldDB" id="A0A0G3BNC0"/>
<keyword evidence="2" id="KW-1185">Reference proteome</keyword>
<evidence type="ECO:0000313" key="2">
    <source>
        <dbReference type="Proteomes" id="UP000035352"/>
    </source>
</evidence>
<accession>A0A0G3BNC0</accession>
<dbReference type="Proteomes" id="UP000035352">
    <property type="component" value="Chromosome"/>
</dbReference>
<dbReference type="EMBL" id="CP011371">
    <property type="protein sequence ID" value="AKJ28846.1"/>
    <property type="molecule type" value="Genomic_DNA"/>
</dbReference>
<dbReference type="RefSeq" id="WP_047194621.1">
    <property type="nucleotide sequence ID" value="NZ_CP011371.1"/>
</dbReference>
<dbReference type="OrthoDB" id="6593316at2"/>
<protein>
    <submittedName>
        <fullName evidence="1">Uncharacterized protein</fullName>
    </submittedName>
</protein>
<sequence length="189" mass="20680">MRTLSSEVTAALSADRVAIAQLIYMALSQPVYLNTSSWDLQWNGETWRGAAGAGRVDVIDDSPGEIKGLNFELSGVPSEQIALALAEPVQGKTVEIRTAIFDPDTYEVLDAPVEWAGRLDTMSIVETPEGGAAIAVTAEHVGIDLLRPLVVRYSNPDQQRLYPGDRSLEYVIDQVEQSIVWPAASFHRR</sequence>
<evidence type="ECO:0000313" key="1">
    <source>
        <dbReference type="EMBL" id="AKJ28846.1"/>
    </source>
</evidence>
<gene>
    <name evidence="1" type="ORF">AAW51_2155</name>
</gene>
<dbReference type="STRING" id="413882.AAW51_2155"/>
<proteinExistence type="predicted"/>
<dbReference type="KEGG" id="pbh:AAW51_2155"/>
<reference evidence="1 2" key="1">
    <citation type="submission" date="2015-05" db="EMBL/GenBank/DDBJ databases">
        <authorList>
            <person name="Tang B."/>
            <person name="Yu Y."/>
        </authorList>
    </citation>
    <scope>NUCLEOTIDE SEQUENCE [LARGE SCALE GENOMIC DNA]</scope>
    <source>
        <strain evidence="1 2">DSM 7029</strain>
    </source>
</reference>
<name>A0A0G3BNC0_9BURK</name>
<organism evidence="1 2">
    <name type="scientific">Caldimonas brevitalea</name>
    <dbReference type="NCBI Taxonomy" id="413882"/>
    <lineage>
        <taxon>Bacteria</taxon>
        <taxon>Pseudomonadati</taxon>
        <taxon>Pseudomonadota</taxon>
        <taxon>Betaproteobacteria</taxon>
        <taxon>Burkholderiales</taxon>
        <taxon>Sphaerotilaceae</taxon>
        <taxon>Caldimonas</taxon>
    </lineage>
</organism>